<evidence type="ECO:0000256" key="5">
    <source>
        <dbReference type="SAM" id="Phobius"/>
    </source>
</evidence>
<proteinExistence type="predicted"/>
<organism evidence="6">
    <name type="scientific">Xenopus tropicalis</name>
    <name type="common">Western clawed frog</name>
    <name type="synonym">Silurana tropicalis</name>
    <dbReference type="NCBI Taxonomy" id="8364"/>
    <lineage>
        <taxon>Eukaryota</taxon>
        <taxon>Metazoa</taxon>
        <taxon>Chordata</taxon>
        <taxon>Craniata</taxon>
        <taxon>Vertebrata</taxon>
        <taxon>Euteleostomi</taxon>
        <taxon>Amphibia</taxon>
        <taxon>Batrachia</taxon>
        <taxon>Anura</taxon>
        <taxon>Pipoidea</taxon>
        <taxon>Pipidae</taxon>
        <taxon>Xenopodinae</taxon>
        <taxon>Xenopus</taxon>
        <taxon>Silurana</taxon>
    </lineage>
</organism>
<feature type="transmembrane region" description="Helical" evidence="5">
    <location>
        <begin position="133"/>
        <end position="155"/>
    </location>
</feature>
<dbReference type="PANTHER" id="PTHR10671:SF108">
    <property type="entry name" value="CLAUDIN FAMILY PROTEIN-RELATED"/>
    <property type="match status" value="1"/>
</dbReference>
<keyword evidence="4 5" id="KW-0472">Membrane</keyword>
<dbReference type="Pfam" id="PF00822">
    <property type="entry name" value="PMP22_Claudin"/>
    <property type="match status" value="1"/>
</dbReference>
<dbReference type="InterPro" id="IPR050579">
    <property type="entry name" value="PMP-22/EMP/MP20-like"/>
</dbReference>
<dbReference type="Ensembl" id="ENSXETT00000117231">
    <property type="protein sequence ID" value="ENSXETP00000111000"/>
    <property type="gene ID" value="ENSXETG00000041558"/>
</dbReference>
<protein>
    <submittedName>
        <fullName evidence="6 8">Protein NKG7</fullName>
    </submittedName>
</protein>
<evidence type="ECO:0000313" key="6">
    <source>
        <dbReference type="Ensembl" id="ENSXETP00000111000"/>
    </source>
</evidence>
<feature type="transmembrane region" description="Helical" evidence="5">
    <location>
        <begin position="65"/>
        <end position="84"/>
    </location>
</feature>
<dbReference type="OMA" id="YIHVTQT"/>
<evidence type="ECO:0000256" key="4">
    <source>
        <dbReference type="ARBA" id="ARBA00023136"/>
    </source>
</evidence>
<dbReference type="GO" id="GO:0016020">
    <property type="term" value="C:membrane"/>
    <property type="evidence" value="ECO:0007669"/>
    <property type="project" value="UniProtKB-SubCell"/>
</dbReference>
<feature type="transmembrane region" description="Helical" evidence="5">
    <location>
        <begin position="7"/>
        <end position="30"/>
    </location>
</feature>
<evidence type="ECO:0000256" key="3">
    <source>
        <dbReference type="ARBA" id="ARBA00022989"/>
    </source>
</evidence>
<dbReference type="KEGG" id="xtr:100487261"/>
<sequence>MLCSRVIGIILSCASLIFILTGLLTDYWLVDFGEKLSHQGLWQICSKNVCYQLSGSGFLGATRGLVIFSTALLLLGMVSACLSFNNLSVGKITASLLAAMLKILAGIFLLIGMSVYTGETVSFVNNGSLNYQWSFYLCWVAVFMLFISGACNIVAHQASPTPGYEAV</sequence>
<evidence type="ECO:0000313" key="9">
    <source>
        <dbReference type="Xenbase" id="XB-GENE-29078679"/>
    </source>
</evidence>
<dbReference type="AGR" id="Xenbase:XB-GENE-29078679"/>
<keyword evidence="2 5" id="KW-0812">Transmembrane</keyword>
<reference evidence="6" key="1">
    <citation type="journal article" date="2010" name="Science">
        <title>The genome of the Western clawed frog Xenopus tropicalis.</title>
        <authorList>
            <person name="Hellsten U."/>
            <person name="Harland R.M."/>
            <person name="Gilchrist M.J."/>
            <person name="Hendrix D."/>
            <person name="Jurka J."/>
            <person name="Kapitonov V."/>
            <person name="Ovcharenko I."/>
            <person name="Putnam N.H."/>
            <person name="Shu S."/>
            <person name="Taher L."/>
            <person name="Blitz I.L."/>
            <person name="Blumberg B."/>
            <person name="Dichmann D.S."/>
            <person name="Dubchak I."/>
            <person name="Amaya E."/>
            <person name="Detter J.C."/>
            <person name="Fletcher R."/>
            <person name="Gerhard D.S."/>
            <person name="Goodstein D."/>
            <person name="Graves T."/>
            <person name="Grigoriev I.V."/>
            <person name="Grimwood J."/>
            <person name="Kawashima T."/>
            <person name="Lindquist E."/>
            <person name="Lucas S.M."/>
            <person name="Mead P.E."/>
            <person name="Mitros T."/>
            <person name="Ogino H."/>
            <person name="Ohta Y."/>
            <person name="Poliakov A.V."/>
            <person name="Pollet N."/>
            <person name="Robert J."/>
            <person name="Salamov A."/>
            <person name="Sater A.K."/>
            <person name="Schmutz J."/>
            <person name="Terry A."/>
            <person name="Vize P.D."/>
            <person name="Warren W.C."/>
            <person name="Wells D."/>
            <person name="Wills A."/>
            <person name="Wilson R.K."/>
            <person name="Zimmerman L.B."/>
            <person name="Zorn A.M."/>
            <person name="Grainger R."/>
            <person name="Grammer T."/>
            <person name="Khokha M.K."/>
            <person name="Richardson P.M."/>
            <person name="Rokhsar D.S."/>
        </authorList>
    </citation>
    <scope>NUCLEOTIDE SEQUENCE [LARGE SCALE GENOMIC DNA]</scope>
    <source>
        <strain evidence="6">Nigerian</strain>
    </source>
</reference>
<comment type="subcellular location">
    <subcellularLocation>
        <location evidence="1">Membrane</location>
        <topology evidence="1">Multi-pass membrane protein</topology>
    </subcellularLocation>
</comment>
<reference evidence="8" key="3">
    <citation type="submission" date="2025-04" db="UniProtKB">
        <authorList>
            <consortium name="RefSeq"/>
        </authorList>
    </citation>
    <scope>IDENTIFICATION</scope>
    <source>
        <strain evidence="8">Nigerian</strain>
        <tissue evidence="8">Liver and blood</tissue>
    </source>
</reference>
<evidence type="ECO:0000313" key="8">
    <source>
        <dbReference type="RefSeq" id="XP_031761848.1"/>
    </source>
</evidence>
<evidence type="ECO:0000313" key="7">
    <source>
        <dbReference type="Proteomes" id="UP000008143"/>
    </source>
</evidence>
<reference evidence="6" key="2">
    <citation type="submission" date="2021-03" db="UniProtKB">
        <authorList>
            <consortium name="Ensembl"/>
        </authorList>
    </citation>
    <scope>IDENTIFICATION</scope>
</reference>
<evidence type="ECO:0000256" key="2">
    <source>
        <dbReference type="ARBA" id="ARBA00022692"/>
    </source>
</evidence>
<dbReference type="Xenbase" id="XB-GENE-29078679">
    <property type="gene designation" value="LOC100487261"/>
</dbReference>
<dbReference type="PANTHER" id="PTHR10671">
    <property type="entry name" value="EPITHELIAL MEMBRANE PROTEIN-RELATED"/>
    <property type="match status" value="1"/>
</dbReference>
<evidence type="ECO:0000256" key="1">
    <source>
        <dbReference type="ARBA" id="ARBA00004141"/>
    </source>
</evidence>
<dbReference type="OrthoDB" id="9427654at2759"/>
<keyword evidence="3 5" id="KW-1133">Transmembrane helix</keyword>
<dbReference type="GeneID" id="100487261"/>
<feature type="transmembrane region" description="Helical" evidence="5">
    <location>
        <begin position="96"/>
        <end position="113"/>
    </location>
</feature>
<dbReference type="GeneTree" id="ENSGT01050000244814"/>
<accession>A0A803JSK9</accession>
<dbReference type="RefSeq" id="XP_031761848.1">
    <property type="nucleotide sequence ID" value="XM_031905988.1"/>
</dbReference>
<name>A0A803JSK9_XENTR</name>
<dbReference type="Gene3D" id="1.20.140.150">
    <property type="match status" value="1"/>
</dbReference>
<dbReference type="AlphaFoldDB" id="A0A803JSK9"/>
<keyword evidence="7" id="KW-1185">Reference proteome</keyword>
<gene>
    <name evidence="6 8 9" type="primary">LOC100487261</name>
</gene>
<dbReference type="InterPro" id="IPR004031">
    <property type="entry name" value="PMP22/EMP/MP20/Claudin"/>
</dbReference>
<dbReference type="Proteomes" id="UP000008143">
    <property type="component" value="Chromosome 7"/>
</dbReference>